<organism evidence="1 2">
    <name type="scientific">Acanthoscelides obtectus</name>
    <name type="common">Bean weevil</name>
    <name type="synonym">Bruchus obtectus</name>
    <dbReference type="NCBI Taxonomy" id="200917"/>
    <lineage>
        <taxon>Eukaryota</taxon>
        <taxon>Metazoa</taxon>
        <taxon>Ecdysozoa</taxon>
        <taxon>Arthropoda</taxon>
        <taxon>Hexapoda</taxon>
        <taxon>Insecta</taxon>
        <taxon>Pterygota</taxon>
        <taxon>Neoptera</taxon>
        <taxon>Endopterygota</taxon>
        <taxon>Coleoptera</taxon>
        <taxon>Polyphaga</taxon>
        <taxon>Cucujiformia</taxon>
        <taxon>Chrysomeloidea</taxon>
        <taxon>Chrysomelidae</taxon>
        <taxon>Bruchinae</taxon>
        <taxon>Bruchini</taxon>
        <taxon>Acanthoscelides</taxon>
    </lineage>
</organism>
<keyword evidence="2" id="KW-1185">Reference proteome</keyword>
<dbReference type="EMBL" id="CAKOFQ010006674">
    <property type="protein sequence ID" value="CAH1957923.1"/>
    <property type="molecule type" value="Genomic_DNA"/>
</dbReference>
<sequence>MRKISQRMRLSHPRLQLSLCPKHQLQLQENLLQELQVLLKMPLNQPRKLLRPSQPKVALKQMMLIRRKAYFLQKTVQTLKEKVVKHKKLLARPSQNLELKLYLGLSKSLSRIIS</sequence>
<accession>A0A9P0JNL8</accession>
<protein>
    <submittedName>
        <fullName evidence="1">Uncharacterized protein</fullName>
    </submittedName>
</protein>
<dbReference type="AlphaFoldDB" id="A0A9P0JNL8"/>
<name>A0A9P0JNL8_ACAOB</name>
<reference evidence="1" key="1">
    <citation type="submission" date="2022-03" db="EMBL/GenBank/DDBJ databases">
        <authorList>
            <person name="Sayadi A."/>
        </authorList>
    </citation>
    <scope>NUCLEOTIDE SEQUENCE</scope>
</reference>
<gene>
    <name evidence="1" type="ORF">ACAOBT_LOCUS2365</name>
</gene>
<evidence type="ECO:0000313" key="1">
    <source>
        <dbReference type="EMBL" id="CAH1957923.1"/>
    </source>
</evidence>
<comment type="caution">
    <text evidence="1">The sequence shown here is derived from an EMBL/GenBank/DDBJ whole genome shotgun (WGS) entry which is preliminary data.</text>
</comment>
<dbReference type="Proteomes" id="UP001152888">
    <property type="component" value="Unassembled WGS sequence"/>
</dbReference>
<evidence type="ECO:0000313" key="2">
    <source>
        <dbReference type="Proteomes" id="UP001152888"/>
    </source>
</evidence>
<proteinExistence type="predicted"/>